<proteinExistence type="predicted"/>
<dbReference type="Gene3D" id="3.30.420.130">
    <property type="entry name" value="Dinitrogenase iron-molybdenum cofactor biosynthesis domain"/>
    <property type="match status" value="1"/>
</dbReference>
<evidence type="ECO:0000313" key="3">
    <source>
        <dbReference type="Proteomes" id="UP000030787"/>
    </source>
</evidence>
<evidence type="ECO:0000259" key="1">
    <source>
        <dbReference type="Pfam" id="PF02579"/>
    </source>
</evidence>
<dbReference type="AlphaFoldDB" id="A0A0A7LF21"/>
<dbReference type="OrthoDB" id="25911at2157"/>
<name>A0A0A7LF21_9ARCH</name>
<accession>A0A0A7LF21</accession>
<protein>
    <submittedName>
        <fullName evidence="2">Dinitrogenase iron-molybdenum cofactor</fullName>
    </submittedName>
</protein>
<evidence type="ECO:0000313" key="2">
    <source>
        <dbReference type="EMBL" id="AIZ56081.1"/>
    </source>
</evidence>
<dbReference type="SUPFAM" id="SSF53146">
    <property type="entry name" value="Nitrogenase accessory factor-like"/>
    <property type="match status" value="1"/>
</dbReference>
<sequence>MKIGVIAEGDTLESYVAEDFGHAPFFLIVDMDTLDYTVVKNEFANSNGAGFKVADAIVGLKVDAVIVGGIGSHGLQILNKAEIQVSYDEDGTVEQCVKDFKRRYELKKKFENKSN</sequence>
<dbReference type="InterPro" id="IPR003731">
    <property type="entry name" value="Di-Nase_FeMo-co_biosynth"/>
</dbReference>
<feature type="domain" description="Dinitrogenase iron-molybdenum cofactor biosynthesis" evidence="1">
    <location>
        <begin position="13"/>
        <end position="101"/>
    </location>
</feature>
<gene>
    <name evidence="2" type="ORF">Mpt1_c01800</name>
</gene>
<dbReference type="RefSeq" id="WP_048111417.1">
    <property type="nucleotide sequence ID" value="NZ_CP010070.1"/>
</dbReference>
<reference evidence="2 3" key="1">
    <citation type="journal article" date="2014" name="Appl. Environ. Microbiol.">
        <title>Comparative Genome Analysis of 'Candidatus Methanoplasma termitum' Indicates a New Mode of Energy Metabolism in the Seventh Order of Methanogens.</title>
        <authorList>
            <person name="Lang K."/>
            <person name="Schuldes J."/>
            <person name="Klingl A."/>
            <person name="Poehlein A."/>
            <person name="Daniel R."/>
            <person name="Brune A."/>
        </authorList>
    </citation>
    <scope>NUCLEOTIDE SEQUENCE [LARGE SCALE GENOMIC DNA]</scope>
    <source>
        <strain evidence="3">Mpt1</strain>
    </source>
</reference>
<dbReference type="Proteomes" id="UP000030787">
    <property type="component" value="Chromosome"/>
</dbReference>
<keyword evidence="3" id="KW-1185">Reference proteome</keyword>
<dbReference type="GeneID" id="24817855"/>
<dbReference type="KEGG" id="mear:Mpt1_c01800"/>
<dbReference type="EMBL" id="CP010070">
    <property type="protein sequence ID" value="AIZ56081.1"/>
    <property type="molecule type" value="Genomic_DNA"/>
</dbReference>
<dbReference type="InterPro" id="IPR036105">
    <property type="entry name" value="DiNase_FeMo-co_biosyn_sf"/>
</dbReference>
<organism evidence="2 3">
    <name type="scientific">Candidatus Methanoplasma termitum</name>
    <dbReference type="NCBI Taxonomy" id="1577791"/>
    <lineage>
        <taxon>Archaea</taxon>
        <taxon>Methanobacteriati</taxon>
        <taxon>Thermoplasmatota</taxon>
        <taxon>Thermoplasmata</taxon>
        <taxon>Methanomassiliicoccales</taxon>
        <taxon>Methanomassiliicoccaceae</taxon>
        <taxon>Candidatus Methanoplasma</taxon>
    </lineage>
</organism>
<dbReference type="HOGENOM" id="CLU_104194_0_0_2"/>
<dbReference type="PANTHER" id="PTHR42983">
    <property type="entry name" value="DINITROGENASE IRON-MOLYBDENUM COFACTOR PROTEIN-RELATED"/>
    <property type="match status" value="1"/>
</dbReference>
<dbReference type="PANTHER" id="PTHR42983:SF1">
    <property type="entry name" value="IRON-MOLYBDENUM PROTEIN"/>
    <property type="match status" value="1"/>
</dbReference>
<dbReference type="Pfam" id="PF02579">
    <property type="entry name" value="Nitro_FeMo-Co"/>
    <property type="match status" value="1"/>
</dbReference>
<dbReference type="STRING" id="1577791.Mpt1_c01800"/>